<keyword evidence="7" id="KW-1185">Reference proteome</keyword>
<sequence>MKRVDVAYSLIHDEVENKILMVKNNKYNNWSLPGGAVEAGETLKMTAIREAKEETGLTIEVDDIVSVNEAFMTKDDHHALFVTFKGKIVGGELAIQDKDEKVGISEVKWVDLDTAAELMPYHKNGVKTLLASSIPYVFQGVRN</sequence>
<evidence type="ECO:0000256" key="4">
    <source>
        <dbReference type="RuleBase" id="RU003476"/>
    </source>
</evidence>
<keyword evidence="2 4" id="KW-0378">Hydrolase</keyword>
<accession>A0A221M7F1</accession>
<dbReference type="SUPFAM" id="SSF55811">
    <property type="entry name" value="Nudix"/>
    <property type="match status" value="1"/>
</dbReference>
<evidence type="ECO:0000256" key="3">
    <source>
        <dbReference type="ARBA" id="ARBA00022842"/>
    </source>
</evidence>
<dbReference type="GO" id="GO:0016787">
    <property type="term" value="F:hydrolase activity"/>
    <property type="evidence" value="ECO:0007669"/>
    <property type="project" value="UniProtKB-KW"/>
</dbReference>
<evidence type="ECO:0000259" key="5">
    <source>
        <dbReference type="PROSITE" id="PS51462"/>
    </source>
</evidence>
<comment type="cofactor">
    <cofactor evidence="1">
        <name>Mg(2+)</name>
        <dbReference type="ChEBI" id="CHEBI:18420"/>
    </cofactor>
</comment>
<dbReference type="InterPro" id="IPR000086">
    <property type="entry name" value="NUDIX_hydrolase_dom"/>
</dbReference>
<dbReference type="InterPro" id="IPR015797">
    <property type="entry name" value="NUDIX_hydrolase-like_dom_sf"/>
</dbReference>
<dbReference type="CDD" id="cd02883">
    <property type="entry name" value="NUDIX_Hydrolase"/>
    <property type="match status" value="1"/>
</dbReference>
<feature type="domain" description="Nudix hydrolase" evidence="5">
    <location>
        <begin position="2"/>
        <end position="132"/>
    </location>
</feature>
<dbReference type="Gene3D" id="3.90.79.10">
    <property type="entry name" value="Nucleoside Triphosphate Pyrophosphohydrolase"/>
    <property type="match status" value="1"/>
</dbReference>
<proteinExistence type="inferred from homology"/>
<dbReference type="KEGG" id="vne:CFK40_00225"/>
<dbReference type="PRINTS" id="PR00502">
    <property type="entry name" value="NUDIXFAMILY"/>
</dbReference>
<keyword evidence="3" id="KW-0460">Magnesium</keyword>
<dbReference type="PANTHER" id="PTHR43046">
    <property type="entry name" value="GDP-MANNOSE MANNOSYL HYDROLASE"/>
    <property type="match status" value="1"/>
</dbReference>
<dbReference type="InterPro" id="IPR020476">
    <property type="entry name" value="Nudix_hydrolase"/>
</dbReference>
<dbReference type="PANTHER" id="PTHR43046:SF12">
    <property type="entry name" value="GDP-MANNOSE MANNOSYL HYDROLASE"/>
    <property type="match status" value="1"/>
</dbReference>
<protein>
    <submittedName>
        <fullName evidence="6">DNA mismatch repair protein MutT</fullName>
    </submittedName>
</protein>
<evidence type="ECO:0000313" key="6">
    <source>
        <dbReference type="EMBL" id="ASN03558.1"/>
    </source>
</evidence>
<gene>
    <name evidence="6" type="ORF">CFK40_00225</name>
</gene>
<evidence type="ECO:0000256" key="2">
    <source>
        <dbReference type="ARBA" id="ARBA00022801"/>
    </source>
</evidence>
<dbReference type="RefSeq" id="WP_089530132.1">
    <property type="nucleotide sequence ID" value="NZ_CP022437.1"/>
</dbReference>
<dbReference type="PROSITE" id="PS00893">
    <property type="entry name" value="NUDIX_BOX"/>
    <property type="match status" value="1"/>
</dbReference>
<dbReference type="EMBL" id="CP022437">
    <property type="protein sequence ID" value="ASN03558.1"/>
    <property type="molecule type" value="Genomic_DNA"/>
</dbReference>
<name>A0A221M7F1_9BACI</name>
<evidence type="ECO:0000313" key="7">
    <source>
        <dbReference type="Proteomes" id="UP000204391"/>
    </source>
</evidence>
<dbReference type="OrthoDB" id="9008185at2"/>
<reference evidence="6 7" key="1">
    <citation type="journal article" date="2003" name="Int. J. Syst. Evol. Microbiol.">
        <title>Virgibacillus carmonensis sp. nov., Virgibacillus necropolis sp. nov. and Virgibacillus picturae sp. nov., three novel species isolated from deteriorated mural paintings, transfer of the species of the genus salibacillus to Virgibacillus, as Virgibacillus marismortui comb. nov. and Virgibacillus salexigens comb. nov., and emended description of the genus Virgibacillus.</title>
        <authorList>
            <person name="Heyrman J."/>
            <person name="Logan N.A."/>
            <person name="Busse H.J."/>
            <person name="Balcaen A."/>
            <person name="Lebbe L."/>
            <person name="Rodriguez-Diaz M."/>
            <person name="Swings J."/>
            <person name="De Vos P."/>
        </authorList>
    </citation>
    <scope>NUCLEOTIDE SEQUENCE [LARGE SCALE GENOMIC DNA]</scope>
    <source>
        <strain evidence="6 7">LMG 19488</strain>
    </source>
</reference>
<dbReference type="AlphaFoldDB" id="A0A221M7F1"/>
<evidence type="ECO:0000256" key="1">
    <source>
        <dbReference type="ARBA" id="ARBA00001946"/>
    </source>
</evidence>
<dbReference type="Pfam" id="PF00293">
    <property type="entry name" value="NUDIX"/>
    <property type="match status" value="1"/>
</dbReference>
<dbReference type="PROSITE" id="PS51462">
    <property type="entry name" value="NUDIX"/>
    <property type="match status" value="1"/>
</dbReference>
<comment type="similarity">
    <text evidence="4">Belongs to the Nudix hydrolase family.</text>
</comment>
<organism evidence="6 7">
    <name type="scientific">Virgibacillus necropolis</name>
    <dbReference type="NCBI Taxonomy" id="163877"/>
    <lineage>
        <taxon>Bacteria</taxon>
        <taxon>Bacillati</taxon>
        <taxon>Bacillota</taxon>
        <taxon>Bacilli</taxon>
        <taxon>Bacillales</taxon>
        <taxon>Bacillaceae</taxon>
        <taxon>Virgibacillus</taxon>
    </lineage>
</organism>
<dbReference type="InterPro" id="IPR020084">
    <property type="entry name" value="NUDIX_hydrolase_CS"/>
</dbReference>
<dbReference type="Proteomes" id="UP000204391">
    <property type="component" value="Chromosome"/>
</dbReference>